<dbReference type="Pfam" id="PF04519">
    <property type="entry name" value="Bactofilin"/>
    <property type="match status" value="1"/>
</dbReference>
<dbReference type="AlphaFoldDB" id="F0TCR1"/>
<dbReference type="GeneID" id="10278703"/>
<sequence length="225" mass="24803">MENLTDLKIYGQGSSGGGKFRDVMIKGSGQIIGDLECKKCEVLGTGEIKGDLTAEEVMIKGQFKFGGQINTVDLKVYGESDFLGDIFADEASFQGSLELKGDLNAEICKIEGGFVIDGLLNVELFELTMYWPCKVSEIGGTNITVKKDAKFSFLGLKNRITPHSNKGFLEVDTVEGDEIYLENTHAKVVRGKNITLGPNCQIDRLEYQNSYQNHEKSRVKSAEKI</sequence>
<reference evidence="2" key="1">
    <citation type="submission" date="2011-02" db="EMBL/GenBank/DDBJ databases">
        <title>Complete sequence of Methanobacterium sp. AL-21.</title>
        <authorList>
            <consortium name="US DOE Joint Genome Institute"/>
            <person name="Lucas S."/>
            <person name="Copeland A."/>
            <person name="Lapidus A."/>
            <person name="Cheng J.-F."/>
            <person name="Goodwin L."/>
            <person name="Pitluck S."/>
            <person name="Chertkov O."/>
            <person name="Detter J.C."/>
            <person name="Han C."/>
            <person name="Tapia R."/>
            <person name="Land M."/>
            <person name="Hauser L."/>
            <person name="Kyrpides N."/>
            <person name="Ivanova N."/>
            <person name="Mikhailova N."/>
            <person name="Pagani I."/>
            <person name="Cadillo-Quiroz H."/>
            <person name="Imachi H."/>
            <person name="Zinder S."/>
            <person name="Liu W."/>
            <person name="Woyke T."/>
        </authorList>
    </citation>
    <scope>NUCLEOTIDE SEQUENCE [LARGE SCALE GENOMIC DNA]</scope>
    <source>
        <strain evidence="2">AL-21</strain>
    </source>
</reference>
<protein>
    <recommendedName>
        <fullName evidence="3">Polymer-forming cytoskeletal</fullName>
    </recommendedName>
</protein>
<dbReference type="RefSeq" id="WP_013645802.1">
    <property type="nucleotide sequence ID" value="NC_015216.1"/>
</dbReference>
<gene>
    <name evidence="1" type="ordered locus">Metbo_2237</name>
</gene>
<dbReference type="KEGG" id="mel:Metbo_2237"/>
<dbReference type="eggNOG" id="arCOG07429">
    <property type="taxonomic scope" value="Archaea"/>
</dbReference>
<organism evidence="1 2">
    <name type="scientific">Methanobacterium lacus (strain AL-21)</name>
    <dbReference type="NCBI Taxonomy" id="877455"/>
    <lineage>
        <taxon>Archaea</taxon>
        <taxon>Methanobacteriati</taxon>
        <taxon>Methanobacteriota</taxon>
        <taxon>Methanomada group</taxon>
        <taxon>Methanobacteria</taxon>
        <taxon>Methanobacteriales</taxon>
        <taxon>Methanobacteriaceae</taxon>
        <taxon>Methanobacterium</taxon>
    </lineage>
</organism>
<reference evidence="1 2" key="2">
    <citation type="journal article" date="2014" name="Int. J. Syst. Evol. Microbiol.">
        <title>Methanobacterium paludis sp. nov. and a novel strain of Methanobacterium lacus isolated from northern peatlands.</title>
        <authorList>
            <person name="Cadillo-Quiroz H."/>
            <person name="Brauer S.L."/>
            <person name="Goodson N."/>
            <person name="Yavitt J.B."/>
            <person name="Zinder S.H."/>
        </authorList>
    </citation>
    <scope>NUCLEOTIDE SEQUENCE [LARGE SCALE GENOMIC DNA]</scope>
    <source>
        <strain evidence="1 2">AL-21</strain>
    </source>
</reference>
<evidence type="ECO:0000313" key="2">
    <source>
        <dbReference type="Proteomes" id="UP000007490"/>
    </source>
</evidence>
<proteinExistence type="predicted"/>
<dbReference type="Proteomes" id="UP000007490">
    <property type="component" value="Chromosome"/>
</dbReference>
<evidence type="ECO:0000313" key="1">
    <source>
        <dbReference type="EMBL" id="ADZ10451.1"/>
    </source>
</evidence>
<evidence type="ECO:0008006" key="3">
    <source>
        <dbReference type="Google" id="ProtNLM"/>
    </source>
</evidence>
<dbReference type="HOGENOM" id="CLU_100118_1_0_2"/>
<dbReference type="PANTHER" id="PTHR35024:SF4">
    <property type="entry name" value="POLYMER-FORMING CYTOSKELETAL PROTEIN"/>
    <property type="match status" value="1"/>
</dbReference>
<dbReference type="InterPro" id="IPR007607">
    <property type="entry name" value="BacA/B"/>
</dbReference>
<dbReference type="PANTHER" id="PTHR35024">
    <property type="entry name" value="HYPOTHETICAL CYTOSOLIC PROTEIN"/>
    <property type="match status" value="1"/>
</dbReference>
<accession>F0TCR1</accession>
<dbReference type="STRING" id="877455.Metbo_2237"/>
<keyword evidence="2" id="KW-1185">Reference proteome</keyword>
<name>F0TCR1_METLA</name>
<dbReference type="EMBL" id="CP002551">
    <property type="protein sequence ID" value="ADZ10451.1"/>
    <property type="molecule type" value="Genomic_DNA"/>
</dbReference>
<dbReference type="OrthoDB" id="68068at2157"/>